<keyword evidence="3" id="KW-1185">Reference proteome</keyword>
<dbReference type="EMBL" id="JFAX01000047">
    <property type="protein sequence ID" value="EXI63849.1"/>
    <property type="molecule type" value="Genomic_DNA"/>
</dbReference>
<comment type="caution">
    <text evidence="2">The sequence shown here is derived from an EMBL/GenBank/DDBJ whole genome shotgun (WGS) entry which is preliminary data.</text>
</comment>
<evidence type="ECO:0000313" key="3">
    <source>
        <dbReference type="Proteomes" id="UP000020218"/>
    </source>
</evidence>
<proteinExistence type="predicted"/>
<sequence>MRRGIRPSAASRLRCAGLAPRPRPGSLPGSFHSGGPRAGEQLRRAVAFLQQKAILFVRNNFQSALPQLNDADSPYTVDERSWPNNNHRLVSSPIRIGVPTLSG</sequence>
<feature type="region of interest" description="Disordered" evidence="1">
    <location>
        <begin position="68"/>
        <end position="88"/>
    </location>
</feature>
<evidence type="ECO:0000313" key="2">
    <source>
        <dbReference type="EMBL" id="EXI63849.1"/>
    </source>
</evidence>
<feature type="region of interest" description="Disordered" evidence="1">
    <location>
        <begin position="1"/>
        <end position="37"/>
    </location>
</feature>
<organism evidence="2 3">
    <name type="scientific">Candidatus Accumulibacter adjunctus</name>
    <dbReference type="NCBI Taxonomy" id="1454001"/>
    <lineage>
        <taxon>Bacteria</taxon>
        <taxon>Pseudomonadati</taxon>
        <taxon>Pseudomonadota</taxon>
        <taxon>Betaproteobacteria</taxon>
        <taxon>Candidatus Accumulibacter</taxon>
    </lineage>
</organism>
<name>A0A011PBW6_9PROT</name>
<accession>A0A011PBW6</accession>
<dbReference type="AlphaFoldDB" id="A0A011PBW6"/>
<protein>
    <submittedName>
        <fullName evidence="2">Uncharacterized protein</fullName>
    </submittedName>
</protein>
<gene>
    <name evidence="2" type="ORF">AW08_03890</name>
</gene>
<reference evidence="2" key="1">
    <citation type="submission" date="2014-02" db="EMBL/GenBank/DDBJ databases">
        <title>Expanding our view of genomic diversity in Candidatus Accumulibacter clades.</title>
        <authorList>
            <person name="Skennerton C.T."/>
            <person name="Barr J.J."/>
            <person name="Slater F.R."/>
            <person name="Bond P.L."/>
            <person name="Tyson G.W."/>
        </authorList>
    </citation>
    <scope>NUCLEOTIDE SEQUENCE [LARGE SCALE GENOMIC DNA]</scope>
</reference>
<dbReference type="Proteomes" id="UP000020218">
    <property type="component" value="Unassembled WGS sequence"/>
</dbReference>
<evidence type="ECO:0000256" key="1">
    <source>
        <dbReference type="SAM" id="MobiDB-lite"/>
    </source>
</evidence>